<protein>
    <submittedName>
        <fullName evidence="3">Dihydrodipicolinate synthase/N-acetylneuraminate lyase</fullName>
    </submittedName>
</protein>
<dbReference type="PRINTS" id="PR00146">
    <property type="entry name" value="DHPICSNTHASE"/>
</dbReference>
<sequence>MIFLSAQQRAEVLETAHAVVQGRVPLLAGVIDPTTDRVIEHAQQARTIGVDALVLTSPFYARTSQPEILQHFRCVRESVDLPIIAYDIPVSTHYKLERATVVQLAREGVIVGLKDSSGDEANFRGVLLELQDQPGISLFTGSELTVDASLLMGARLRARSCQRGPARPCAAVRGGPPG</sequence>
<dbReference type="SMART" id="SM01130">
    <property type="entry name" value="DHDPS"/>
    <property type="match status" value="1"/>
</dbReference>
<comment type="caution">
    <text evidence="3">The sequence shown here is derived from an EMBL/GenBank/DDBJ whole genome shotgun (WGS) entry which is preliminary data.</text>
</comment>
<gene>
    <name evidence="3" type="ORF">HNR42_000964</name>
</gene>
<keyword evidence="1 3" id="KW-0456">Lyase</keyword>
<evidence type="ECO:0000313" key="4">
    <source>
        <dbReference type="Proteomes" id="UP000569951"/>
    </source>
</evidence>
<name>A0A841HVY0_9DEIO</name>
<evidence type="ECO:0000313" key="3">
    <source>
        <dbReference type="EMBL" id="MBB6097547.1"/>
    </source>
</evidence>
<dbReference type="CDD" id="cd00408">
    <property type="entry name" value="DHDPS-like"/>
    <property type="match status" value="1"/>
</dbReference>
<accession>A0A841HVY0</accession>
<dbReference type="RefSeq" id="WP_221276927.1">
    <property type="nucleotide sequence ID" value="NZ_JACHHG010000003.1"/>
</dbReference>
<dbReference type="Proteomes" id="UP000569951">
    <property type="component" value="Unassembled WGS sequence"/>
</dbReference>
<proteinExistence type="predicted"/>
<evidence type="ECO:0000256" key="1">
    <source>
        <dbReference type="ARBA" id="ARBA00023239"/>
    </source>
</evidence>
<dbReference type="PANTHER" id="PTHR42849">
    <property type="entry name" value="N-ACETYLNEURAMINATE LYASE"/>
    <property type="match status" value="1"/>
</dbReference>
<keyword evidence="4" id="KW-1185">Reference proteome</keyword>
<dbReference type="Gene3D" id="3.20.20.70">
    <property type="entry name" value="Aldolase class I"/>
    <property type="match status" value="1"/>
</dbReference>
<keyword evidence="2" id="KW-0704">Schiff base</keyword>
<dbReference type="EMBL" id="JACHHG010000003">
    <property type="protein sequence ID" value="MBB6097547.1"/>
    <property type="molecule type" value="Genomic_DNA"/>
</dbReference>
<dbReference type="AlphaFoldDB" id="A0A841HVY0"/>
<evidence type="ECO:0000256" key="2">
    <source>
        <dbReference type="ARBA" id="ARBA00023270"/>
    </source>
</evidence>
<dbReference type="InterPro" id="IPR020625">
    <property type="entry name" value="Schiff_base-form_aldolases_AS"/>
</dbReference>
<dbReference type="PANTHER" id="PTHR42849:SF1">
    <property type="entry name" value="N-ACETYLNEURAMINATE LYASE"/>
    <property type="match status" value="1"/>
</dbReference>
<reference evidence="3 4" key="1">
    <citation type="submission" date="2020-08" db="EMBL/GenBank/DDBJ databases">
        <title>Genomic Encyclopedia of Type Strains, Phase IV (KMG-IV): sequencing the most valuable type-strain genomes for metagenomic binning, comparative biology and taxonomic classification.</title>
        <authorList>
            <person name="Goeker M."/>
        </authorList>
    </citation>
    <scope>NUCLEOTIDE SEQUENCE [LARGE SCALE GENOMIC DNA]</scope>
    <source>
        <strain evidence="3 4">DSM 21458</strain>
    </source>
</reference>
<dbReference type="GO" id="GO:0005829">
    <property type="term" value="C:cytosol"/>
    <property type="evidence" value="ECO:0007669"/>
    <property type="project" value="TreeGrafter"/>
</dbReference>
<dbReference type="SUPFAM" id="SSF51569">
    <property type="entry name" value="Aldolase"/>
    <property type="match status" value="1"/>
</dbReference>
<dbReference type="InterPro" id="IPR002220">
    <property type="entry name" value="DapA-like"/>
</dbReference>
<dbReference type="PROSITE" id="PS00666">
    <property type="entry name" value="DHDPS_2"/>
    <property type="match status" value="1"/>
</dbReference>
<dbReference type="GO" id="GO:0019262">
    <property type="term" value="P:N-acetylneuraminate catabolic process"/>
    <property type="evidence" value="ECO:0007669"/>
    <property type="project" value="TreeGrafter"/>
</dbReference>
<dbReference type="Pfam" id="PF00701">
    <property type="entry name" value="DHDPS"/>
    <property type="match status" value="1"/>
</dbReference>
<dbReference type="GO" id="GO:0008747">
    <property type="term" value="F:N-acetylneuraminate lyase activity"/>
    <property type="evidence" value="ECO:0007669"/>
    <property type="project" value="TreeGrafter"/>
</dbReference>
<organism evidence="3 4">
    <name type="scientific">Deinobacterium chartae</name>
    <dbReference type="NCBI Taxonomy" id="521158"/>
    <lineage>
        <taxon>Bacteria</taxon>
        <taxon>Thermotogati</taxon>
        <taxon>Deinococcota</taxon>
        <taxon>Deinococci</taxon>
        <taxon>Deinococcales</taxon>
        <taxon>Deinococcaceae</taxon>
        <taxon>Deinobacterium</taxon>
    </lineage>
</organism>
<dbReference type="InterPro" id="IPR013785">
    <property type="entry name" value="Aldolase_TIM"/>
</dbReference>